<dbReference type="Proteomes" id="UP000250434">
    <property type="component" value="Chromosome"/>
</dbReference>
<evidence type="ECO:0000313" key="1">
    <source>
        <dbReference type="EMBL" id="AXB41279.1"/>
    </source>
</evidence>
<protein>
    <submittedName>
        <fullName evidence="1">Uncharacterized protein</fullName>
    </submittedName>
</protein>
<sequence>MGFIHEMPPEAGAWQVETRRESFYLHRGETGDLSTFPTTGFSCPEESLPGLVAALKLVMSTKAYQEDARRPVGPCAITLESGRANVHLPVITYGAQLEIRYGEVPILLGRLESLLNGTYGEVVRGL</sequence>
<dbReference type="RefSeq" id="WP_113690564.1">
    <property type="nucleotide sequence ID" value="NZ_CP015163.1"/>
</dbReference>
<dbReference type="OrthoDB" id="3683847at2"/>
<evidence type="ECO:0000313" key="2">
    <source>
        <dbReference type="Proteomes" id="UP000250434"/>
    </source>
</evidence>
<dbReference type="AlphaFoldDB" id="A0A344KZQ5"/>
<gene>
    <name evidence="1" type="ORF">A4R43_01065</name>
</gene>
<keyword evidence="2" id="KW-1185">Reference proteome</keyword>
<dbReference type="KEGG" id="aab:A4R43_01065"/>
<organism evidence="1 2">
    <name type="scientific">Amycolatopsis albispora</name>
    <dbReference type="NCBI Taxonomy" id="1804986"/>
    <lineage>
        <taxon>Bacteria</taxon>
        <taxon>Bacillati</taxon>
        <taxon>Actinomycetota</taxon>
        <taxon>Actinomycetes</taxon>
        <taxon>Pseudonocardiales</taxon>
        <taxon>Pseudonocardiaceae</taxon>
        <taxon>Amycolatopsis</taxon>
    </lineage>
</organism>
<reference evidence="1 2" key="1">
    <citation type="submission" date="2016-04" db="EMBL/GenBank/DDBJ databases">
        <title>Complete genome sequence and analysis of deep-sea sediment isolate, Amycolatopsis sp. WP1.</title>
        <authorList>
            <person name="Wang H."/>
            <person name="Chen S."/>
            <person name="Wu Q."/>
        </authorList>
    </citation>
    <scope>NUCLEOTIDE SEQUENCE [LARGE SCALE GENOMIC DNA]</scope>
    <source>
        <strain evidence="1 2">WP1</strain>
    </source>
</reference>
<dbReference type="EMBL" id="CP015163">
    <property type="protein sequence ID" value="AXB41279.1"/>
    <property type="molecule type" value="Genomic_DNA"/>
</dbReference>
<name>A0A344KZQ5_9PSEU</name>
<accession>A0A344KZQ5</accession>
<proteinExistence type="predicted"/>